<keyword evidence="3" id="KW-1185">Reference proteome</keyword>
<protein>
    <submittedName>
        <fullName evidence="2">ACYPI43360 protein</fullName>
    </submittedName>
</protein>
<evidence type="ECO:0000256" key="1">
    <source>
        <dbReference type="SAM" id="SignalP"/>
    </source>
</evidence>
<name>A0A6G0ZR71_APHCR</name>
<sequence>MKGRTLICITIVLGVSMLQDVRGGKTVTDKKLKNWTEKKGDVYDNQMNFGEVDLKDNVELKKHGNELEDLLEVIQYVITNTINNREFRMFLIKRFLHNYVKDASEYLDKVKELKRSMDPKAAKKDDEKDKAMKSQ</sequence>
<evidence type="ECO:0000313" key="3">
    <source>
        <dbReference type="Proteomes" id="UP000478052"/>
    </source>
</evidence>
<feature type="chain" id="PRO_5026210980" evidence="1">
    <location>
        <begin position="24"/>
        <end position="135"/>
    </location>
</feature>
<comment type="caution">
    <text evidence="2">The sequence shown here is derived from an EMBL/GenBank/DDBJ whole genome shotgun (WGS) entry which is preliminary data.</text>
</comment>
<evidence type="ECO:0000313" key="2">
    <source>
        <dbReference type="EMBL" id="KAF0773476.1"/>
    </source>
</evidence>
<feature type="signal peptide" evidence="1">
    <location>
        <begin position="1"/>
        <end position="23"/>
    </location>
</feature>
<organism evidence="2 3">
    <name type="scientific">Aphis craccivora</name>
    <name type="common">Cowpea aphid</name>
    <dbReference type="NCBI Taxonomy" id="307492"/>
    <lineage>
        <taxon>Eukaryota</taxon>
        <taxon>Metazoa</taxon>
        <taxon>Ecdysozoa</taxon>
        <taxon>Arthropoda</taxon>
        <taxon>Hexapoda</taxon>
        <taxon>Insecta</taxon>
        <taxon>Pterygota</taxon>
        <taxon>Neoptera</taxon>
        <taxon>Paraneoptera</taxon>
        <taxon>Hemiptera</taxon>
        <taxon>Sternorrhyncha</taxon>
        <taxon>Aphidomorpha</taxon>
        <taxon>Aphidoidea</taxon>
        <taxon>Aphididae</taxon>
        <taxon>Aphidini</taxon>
        <taxon>Aphis</taxon>
        <taxon>Aphis</taxon>
    </lineage>
</organism>
<accession>A0A6G0ZR71</accession>
<dbReference type="EMBL" id="VUJU01000057">
    <property type="protein sequence ID" value="KAF0773476.1"/>
    <property type="molecule type" value="Genomic_DNA"/>
</dbReference>
<proteinExistence type="predicted"/>
<reference evidence="2 3" key="1">
    <citation type="submission" date="2019-08" db="EMBL/GenBank/DDBJ databases">
        <title>Whole genome of Aphis craccivora.</title>
        <authorList>
            <person name="Voronova N.V."/>
            <person name="Shulinski R.S."/>
            <person name="Bandarenka Y.V."/>
            <person name="Zhorov D.G."/>
            <person name="Warner D."/>
        </authorList>
    </citation>
    <scope>NUCLEOTIDE SEQUENCE [LARGE SCALE GENOMIC DNA]</scope>
    <source>
        <strain evidence="2">180601</strain>
        <tissue evidence="2">Whole Body</tissue>
    </source>
</reference>
<dbReference type="Proteomes" id="UP000478052">
    <property type="component" value="Unassembled WGS sequence"/>
</dbReference>
<dbReference type="OrthoDB" id="6602786at2759"/>
<dbReference type="AlphaFoldDB" id="A0A6G0ZR71"/>
<gene>
    <name evidence="2" type="ORF">FWK35_00008976</name>
</gene>
<keyword evidence="1" id="KW-0732">Signal</keyword>